<reference evidence="3" key="1">
    <citation type="journal article" date="2019" name="Int. J. Syst. Evol. Microbiol.">
        <title>The Global Catalogue of Microorganisms (GCM) 10K type strain sequencing project: providing services to taxonomists for standard genome sequencing and annotation.</title>
        <authorList>
            <consortium name="The Broad Institute Genomics Platform"/>
            <consortium name="The Broad Institute Genome Sequencing Center for Infectious Disease"/>
            <person name="Wu L."/>
            <person name="Ma J."/>
        </authorList>
    </citation>
    <scope>NUCLEOTIDE SEQUENCE [LARGE SCALE GENOMIC DNA]</scope>
    <source>
        <strain evidence="3">JCM 10977</strain>
    </source>
</reference>
<evidence type="ECO:0000256" key="1">
    <source>
        <dbReference type="SAM" id="SignalP"/>
    </source>
</evidence>
<name>A0ABP4AGM7_9ACTN</name>
<sequence length="346" mass="35883">MVIAALAVIASTMVAAPAAQAMPPDPDLSVTSVTLGRTSVAVSGMNMYPVAVTLKASYPPSSPPTAHKVLAVILERSGGVGPINLIVAGNLVRTVGTAQNGTWTGNLNVPSTANGTFKVSGVVEGDSYTGDDGSKPGPTPFAGPSLAIRGVHIPKIGVSVVPRVVPFNAAYQVRAAIYDSATGKAYGTRILLQVVRSNLCAEYDAGSKYTNTAGLLVTNFPGAGGDVNHCVRVRGPYVDQLAFRFYPLRPGIVSAAPAKPSAPAGQVVLVNGSVKGGYFPVPRPVTLQRLYSTGWRGVSSSTVRQSGRITLTAQPPSVGNFTYRVYLPTFQHYQAGAGKTFVIRGT</sequence>
<protein>
    <recommendedName>
        <fullName evidence="4">Ig-like domain-containing protein</fullName>
    </recommendedName>
</protein>
<accession>A0ABP4AGM7</accession>
<feature type="signal peptide" evidence="1">
    <location>
        <begin position="1"/>
        <end position="21"/>
    </location>
</feature>
<evidence type="ECO:0000313" key="2">
    <source>
        <dbReference type="EMBL" id="GAA0935620.1"/>
    </source>
</evidence>
<organism evidence="2 3">
    <name type="scientific">Kribbella koreensis</name>
    <dbReference type="NCBI Taxonomy" id="57909"/>
    <lineage>
        <taxon>Bacteria</taxon>
        <taxon>Bacillati</taxon>
        <taxon>Actinomycetota</taxon>
        <taxon>Actinomycetes</taxon>
        <taxon>Propionibacteriales</taxon>
        <taxon>Kribbellaceae</taxon>
        <taxon>Kribbella</taxon>
    </lineage>
</organism>
<proteinExistence type="predicted"/>
<comment type="caution">
    <text evidence="2">The sequence shown here is derived from an EMBL/GenBank/DDBJ whole genome shotgun (WGS) entry which is preliminary data.</text>
</comment>
<evidence type="ECO:0008006" key="4">
    <source>
        <dbReference type="Google" id="ProtNLM"/>
    </source>
</evidence>
<dbReference type="Proteomes" id="UP001500542">
    <property type="component" value="Unassembled WGS sequence"/>
</dbReference>
<keyword evidence="3" id="KW-1185">Reference proteome</keyword>
<feature type="chain" id="PRO_5045672234" description="Ig-like domain-containing protein" evidence="1">
    <location>
        <begin position="22"/>
        <end position="346"/>
    </location>
</feature>
<keyword evidence="1" id="KW-0732">Signal</keyword>
<dbReference type="EMBL" id="BAAAHK010000005">
    <property type="protein sequence ID" value="GAA0935620.1"/>
    <property type="molecule type" value="Genomic_DNA"/>
</dbReference>
<gene>
    <name evidence="2" type="ORF">GCM10009554_22510</name>
</gene>
<evidence type="ECO:0000313" key="3">
    <source>
        <dbReference type="Proteomes" id="UP001500542"/>
    </source>
</evidence>